<dbReference type="EMBL" id="CACRUF010000054">
    <property type="protein sequence ID" value="VYU28737.1"/>
    <property type="molecule type" value="Genomic_DNA"/>
</dbReference>
<name>A0A6N3DSV1_9FIRM</name>
<organism evidence="1">
    <name type="scientific">Veillonella dispar</name>
    <dbReference type="NCBI Taxonomy" id="39778"/>
    <lineage>
        <taxon>Bacteria</taxon>
        <taxon>Bacillati</taxon>
        <taxon>Bacillota</taxon>
        <taxon>Negativicutes</taxon>
        <taxon>Veillonellales</taxon>
        <taxon>Veillonellaceae</taxon>
        <taxon>Veillonella</taxon>
    </lineage>
</organism>
<evidence type="ECO:0000313" key="1">
    <source>
        <dbReference type="EMBL" id="VYU28737.1"/>
    </source>
</evidence>
<proteinExistence type="predicted"/>
<accession>A0A6N3DSV1</accession>
<dbReference type="AlphaFoldDB" id="A0A6N3DSV1"/>
<protein>
    <submittedName>
        <fullName evidence="1">Uncharacterized protein</fullName>
    </submittedName>
</protein>
<dbReference type="RefSeq" id="WP_156719998.1">
    <property type="nucleotide sequence ID" value="NZ_CACRUF010000054.1"/>
</dbReference>
<sequence>MAERKSTFKGDLKSERAVNEFLQKYLYSYLVDEGIIDSFNSNTSLDQQHKGIDTIIYIIKDGADEQVRCINIDEKAAVHYARNDLSDEPLTTFAFEVSYMKDGELKRGWLTNEKYKETHAYFLCWLWIKADANKYNLVCEDILKMEVISIPKIKTREKLIMRAMGSKDIKTFELKADILRNKMKKRGIDRLELEHQLDPLINALDDIPDFNKMHLKFNGNLLIAKNYPQWVLTLPEKLYEQPLNIVVKREDLVNLANSYWVVTPQGVEVKKSVSKK</sequence>
<gene>
    <name evidence="1" type="ORF">VDLFYP95_00031</name>
</gene>
<reference evidence="1" key="1">
    <citation type="submission" date="2019-11" db="EMBL/GenBank/DDBJ databases">
        <authorList>
            <person name="Feng L."/>
        </authorList>
    </citation>
    <scope>NUCLEOTIDE SEQUENCE</scope>
    <source>
        <strain evidence="1">VdisparLFYP95</strain>
    </source>
</reference>